<evidence type="ECO:0000259" key="10">
    <source>
        <dbReference type="PROSITE" id="PS51462"/>
    </source>
</evidence>
<dbReference type="InterPro" id="IPR020084">
    <property type="entry name" value="NUDIX_hydrolase_CS"/>
</dbReference>
<comment type="catalytic activity">
    <reaction evidence="9">
        <text>a 5'-end NAD(+)-phospho-ribonucleoside in mRNA + H2O = a 5'-end phospho-adenosine-phospho-ribonucleoside in mRNA + beta-nicotinamide D-ribonucleotide + 2 H(+)</text>
        <dbReference type="Rhea" id="RHEA:60876"/>
        <dbReference type="Rhea" id="RHEA-COMP:15698"/>
        <dbReference type="Rhea" id="RHEA-COMP:15719"/>
        <dbReference type="ChEBI" id="CHEBI:14649"/>
        <dbReference type="ChEBI" id="CHEBI:15377"/>
        <dbReference type="ChEBI" id="CHEBI:15378"/>
        <dbReference type="ChEBI" id="CHEBI:144029"/>
        <dbReference type="ChEBI" id="CHEBI:144051"/>
    </reaction>
    <physiologicalReaction direction="left-to-right" evidence="9">
        <dbReference type="Rhea" id="RHEA:60877"/>
    </physiologicalReaction>
</comment>
<evidence type="ECO:0000256" key="5">
    <source>
        <dbReference type="ARBA" id="ARBA00022723"/>
    </source>
</evidence>
<dbReference type="Pfam" id="PF00293">
    <property type="entry name" value="NUDIX"/>
    <property type="match status" value="1"/>
</dbReference>
<evidence type="ECO:0000256" key="9">
    <source>
        <dbReference type="ARBA" id="ARBA00023679"/>
    </source>
</evidence>
<dbReference type="GO" id="GO:0035529">
    <property type="term" value="F:NADH pyrophosphatase activity"/>
    <property type="evidence" value="ECO:0007669"/>
    <property type="project" value="TreeGrafter"/>
</dbReference>
<dbReference type="AlphaFoldDB" id="A0A6J4VLK2"/>
<gene>
    <name evidence="11" type="ORF">AVDCRST_MAG49-4310</name>
</gene>
<proteinExistence type="inferred from homology"/>
<dbReference type="GO" id="GO:0046872">
    <property type="term" value="F:metal ion binding"/>
    <property type="evidence" value="ECO:0007669"/>
    <property type="project" value="UniProtKB-KW"/>
</dbReference>
<dbReference type="InterPro" id="IPR015376">
    <property type="entry name" value="Znr_NADH_PPase"/>
</dbReference>
<dbReference type="InterPro" id="IPR015375">
    <property type="entry name" value="NADH_PPase-like_N"/>
</dbReference>
<feature type="domain" description="Nudix hydrolase" evidence="10">
    <location>
        <begin position="152"/>
        <end position="277"/>
    </location>
</feature>
<dbReference type="GO" id="GO:0005829">
    <property type="term" value="C:cytosol"/>
    <property type="evidence" value="ECO:0007669"/>
    <property type="project" value="TreeGrafter"/>
</dbReference>
<organism evidence="11">
    <name type="scientific">uncultured Thermomicrobiales bacterium</name>
    <dbReference type="NCBI Taxonomy" id="1645740"/>
    <lineage>
        <taxon>Bacteria</taxon>
        <taxon>Pseudomonadati</taxon>
        <taxon>Thermomicrobiota</taxon>
        <taxon>Thermomicrobia</taxon>
        <taxon>Thermomicrobiales</taxon>
        <taxon>environmental samples</taxon>
    </lineage>
</organism>
<dbReference type="GO" id="GO:0006742">
    <property type="term" value="P:NADP+ catabolic process"/>
    <property type="evidence" value="ECO:0007669"/>
    <property type="project" value="TreeGrafter"/>
</dbReference>
<dbReference type="Gene3D" id="3.90.79.10">
    <property type="entry name" value="Nucleoside Triphosphate Pyrophosphohydrolase"/>
    <property type="match status" value="1"/>
</dbReference>
<evidence type="ECO:0000256" key="2">
    <source>
        <dbReference type="ARBA" id="ARBA00001947"/>
    </source>
</evidence>
<reference evidence="11" key="1">
    <citation type="submission" date="2020-02" db="EMBL/GenBank/DDBJ databases">
        <authorList>
            <person name="Meier V. D."/>
        </authorList>
    </citation>
    <scope>NUCLEOTIDE SEQUENCE</scope>
    <source>
        <strain evidence="11">AVDCRST_MAG49</strain>
    </source>
</reference>
<dbReference type="InterPro" id="IPR050241">
    <property type="entry name" value="NAD-cap_RNA_hydrolase_NudC"/>
</dbReference>
<keyword evidence="7" id="KW-0460">Magnesium</keyword>
<evidence type="ECO:0000313" key="11">
    <source>
        <dbReference type="EMBL" id="CAA9576983.1"/>
    </source>
</evidence>
<dbReference type="InterPro" id="IPR049734">
    <property type="entry name" value="NudC-like_C"/>
</dbReference>
<comment type="cofactor">
    <cofactor evidence="2">
        <name>Zn(2+)</name>
        <dbReference type="ChEBI" id="CHEBI:29105"/>
    </cofactor>
</comment>
<evidence type="ECO:0000256" key="3">
    <source>
        <dbReference type="ARBA" id="ARBA00009595"/>
    </source>
</evidence>
<dbReference type="PROSITE" id="PS51462">
    <property type="entry name" value="NUDIX"/>
    <property type="match status" value="1"/>
</dbReference>
<dbReference type="PANTHER" id="PTHR42904:SF6">
    <property type="entry name" value="NAD-CAPPED RNA HYDROLASE NUDT12"/>
    <property type="match status" value="1"/>
</dbReference>
<sequence length="300" mass="32113">MGSRPGGEFVPAIEPDPGARPIPGWWCAFRETELLVRDRDGGADLPEALEPAGLGAGLAPVRRQFLGTLGGRPCWSAELAPDAEAPPGYRFLGLRSLFDVLPERAFALAGRAVQVVAWERDHAFCGRDGTPTAAVPGERARRCPSCGLTAYPRLSPAAIVLVERPADGAALLARGHNFPANFYGLIAGFVEPGESLEEAVAREAAEEVGIRLADIRYAGSQPWPFPNSLMVGFTARWDGGDLVPQASELADAGWFLPDALPNLPPPPSIARRLIDAWAARWVDLRATDDQPVAGVHPDHR</sequence>
<accession>A0A6J4VLK2</accession>
<dbReference type="GO" id="GO:0019677">
    <property type="term" value="P:NAD+ catabolic process"/>
    <property type="evidence" value="ECO:0007669"/>
    <property type="project" value="TreeGrafter"/>
</dbReference>
<evidence type="ECO:0000256" key="8">
    <source>
        <dbReference type="ARBA" id="ARBA00023027"/>
    </source>
</evidence>
<evidence type="ECO:0000256" key="1">
    <source>
        <dbReference type="ARBA" id="ARBA00001946"/>
    </source>
</evidence>
<comment type="similarity">
    <text evidence="3">Belongs to the Nudix hydrolase family. NudC subfamily.</text>
</comment>
<dbReference type="Pfam" id="PF09296">
    <property type="entry name" value="NUDIX-like"/>
    <property type="match status" value="1"/>
</dbReference>
<protein>
    <recommendedName>
        <fullName evidence="4">NAD(+) diphosphatase</fullName>
        <ecNumber evidence="4">3.6.1.22</ecNumber>
    </recommendedName>
</protein>
<dbReference type="CDD" id="cd03429">
    <property type="entry name" value="NUDIX_NADH_pyrophosphatase_Nudt13"/>
    <property type="match status" value="1"/>
</dbReference>
<keyword evidence="6 11" id="KW-0378">Hydrolase</keyword>
<dbReference type="EMBL" id="CADCWG010000310">
    <property type="protein sequence ID" value="CAA9576983.1"/>
    <property type="molecule type" value="Genomic_DNA"/>
</dbReference>
<dbReference type="PANTHER" id="PTHR42904">
    <property type="entry name" value="NUDIX HYDROLASE, NUDC SUBFAMILY"/>
    <property type="match status" value="1"/>
</dbReference>
<dbReference type="NCBIfam" id="NF001299">
    <property type="entry name" value="PRK00241.1"/>
    <property type="match status" value="1"/>
</dbReference>
<dbReference type="SUPFAM" id="SSF55811">
    <property type="entry name" value="Nudix"/>
    <property type="match status" value="2"/>
</dbReference>
<evidence type="ECO:0000256" key="4">
    <source>
        <dbReference type="ARBA" id="ARBA00012381"/>
    </source>
</evidence>
<dbReference type="InterPro" id="IPR000086">
    <property type="entry name" value="NUDIX_hydrolase_dom"/>
</dbReference>
<name>A0A6J4VLK2_9BACT</name>
<comment type="cofactor">
    <cofactor evidence="1">
        <name>Mg(2+)</name>
        <dbReference type="ChEBI" id="CHEBI:18420"/>
    </cofactor>
</comment>
<evidence type="ECO:0000256" key="7">
    <source>
        <dbReference type="ARBA" id="ARBA00022842"/>
    </source>
</evidence>
<keyword evidence="8" id="KW-0520">NAD</keyword>
<dbReference type="InterPro" id="IPR015797">
    <property type="entry name" value="NUDIX_hydrolase-like_dom_sf"/>
</dbReference>
<dbReference type="EC" id="3.6.1.22" evidence="4"/>
<evidence type="ECO:0000256" key="6">
    <source>
        <dbReference type="ARBA" id="ARBA00022801"/>
    </source>
</evidence>
<dbReference type="Gene3D" id="3.90.79.20">
    <property type="match status" value="1"/>
</dbReference>
<dbReference type="PROSITE" id="PS00893">
    <property type="entry name" value="NUDIX_BOX"/>
    <property type="match status" value="1"/>
</dbReference>
<dbReference type="Pfam" id="PF09297">
    <property type="entry name" value="Zn_ribbon_NUD"/>
    <property type="match status" value="1"/>
</dbReference>
<keyword evidence="5" id="KW-0479">Metal-binding</keyword>